<evidence type="ECO:0000313" key="3">
    <source>
        <dbReference type="Proteomes" id="UP001056648"/>
    </source>
</evidence>
<accession>A0ABY4VR46</accession>
<feature type="compositionally biased region" description="Low complexity" evidence="1">
    <location>
        <begin position="48"/>
        <end position="58"/>
    </location>
</feature>
<dbReference type="RefSeq" id="WP_252252938.1">
    <property type="nucleotide sequence ID" value="NZ_CP098736.1"/>
</dbReference>
<evidence type="ECO:0000256" key="1">
    <source>
        <dbReference type="SAM" id="MobiDB-lite"/>
    </source>
</evidence>
<evidence type="ECO:0000313" key="2">
    <source>
        <dbReference type="EMBL" id="USE79481.1"/>
    </source>
</evidence>
<organism evidence="2 3">
    <name type="scientific">Cupriavidus gilardii</name>
    <dbReference type="NCBI Taxonomy" id="82541"/>
    <lineage>
        <taxon>Bacteria</taxon>
        <taxon>Pseudomonadati</taxon>
        <taxon>Pseudomonadota</taxon>
        <taxon>Betaproteobacteria</taxon>
        <taxon>Burkholderiales</taxon>
        <taxon>Burkholderiaceae</taxon>
        <taxon>Cupriavidus</taxon>
    </lineage>
</organism>
<keyword evidence="3" id="KW-1185">Reference proteome</keyword>
<reference evidence="2" key="1">
    <citation type="submission" date="2022-06" db="EMBL/GenBank/DDBJ databases">
        <title>Complete genome sequence and characterization of Cupriavidus gilardii QJ1 isolated from contaminating cells.</title>
        <authorList>
            <person name="Qi J."/>
        </authorList>
    </citation>
    <scope>NUCLEOTIDE SEQUENCE</scope>
    <source>
        <strain evidence="2">QJ1</strain>
    </source>
</reference>
<feature type="region of interest" description="Disordered" evidence="1">
    <location>
        <begin position="48"/>
        <end position="70"/>
    </location>
</feature>
<protein>
    <submittedName>
        <fullName evidence="2">Uncharacterized protein</fullName>
    </submittedName>
</protein>
<sequence length="107" mass="11194">MRVPKALGLPTPKEGVAYLQQLVSKLTSEWAGMAVQVNAASEGMIHGATNATTAPPTTGEHQRGDFIRNSEPSELGSVGSKYVVTGWLCVVAGVPGTWVQCRALTGN</sequence>
<proteinExistence type="predicted"/>
<dbReference type="Proteomes" id="UP001056648">
    <property type="component" value="Chromosome 2"/>
</dbReference>
<name>A0ABY4VR46_9BURK</name>
<gene>
    <name evidence="2" type="ORF">NDR89_23100</name>
</gene>
<dbReference type="EMBL" id="CP098736">
    <property type="protein sequence ID" value="USE79481.1"/>
    <property type="molecule type" value="Genomic_DNA"/>
</dbReference>